<keyword evidence="1" id="KW-0732">Signal</keyword>
<dbReference type="Gene3D" id="3.10.450.50">
    <property type="match status" value="1"/>
</dbReference>
<reference evidence="2" key="1">
    <citation type="journal article" date="2020" name="mSystems">
        <title>Genome- and Community-Level Interaction Insights into Carbon Utilization and Element Cycling Functions of Hydrothermarchaeota in Hydrothermal Sediment.</title>
        <authorList>
            <person name="Zhou Z."/>
            <person name="Liu Y."/>
            <person name="Xu W."/>
            <person name="Pan J."/>
            <person name="Luo Z.H."/>
            <person name="Li M."/>
        </authorList>
    </citation>
    <scope>NUCLEOTIDE SEQUENCE [LARGE SCALE GENOMIC DNA]</scope>
    <source>
        <strain evidence="2">SpSt-418</strain>
    </source>
</reference>
<evidence type="ECO:0000313" key="2">
    <source>
        <dbReference type="EMBL" id="HFM98456.1"/>
    </source>
</evidence>
<evidence type="ECO:0008006" key="3">
    <source>
        <dbReference type="Google" id="ProtNLM"/>
    </source>
</evidence>
<dbReference type="InterPro" id="IPR032710">
    <property type="entry name" value="NTF2-like_dom_sf"/>
</dbReference>
<evidence type="ECO:0000256" key="1">
    <source>
        <dbReference type="SAM" id="SignalP"/>
    </source>
</evidence>
<feature type="signal peptide" evidence="1">
    <location>
        <begin position="1"/>
        <end position="33"/>
    </location>
</feature>
<sequence>MLMGITRMKFKLLASSALVFSLTLTVIPSSVEATPVVSSTKVAQASTQITEANVQSVVKQLQAARVSEDIEGTLKLLAPFAVTDVTVQTGNGITTVITHLEGTAAHRQMLEQSFGKVQSRKVLKNYVTINIISNDFGMAKIYQIENLETQDGKSFVAASETILRLGRVDGQVLITSATVEGWISERPSQK</sequence>
<organism evidence="2">
    <name type="scientific">Oscillatoriales cyanobacterium SpSt-418</name>
    <dbReference type="NCBI Taxonomy" id="2282169"/>
    <lineage>
        <taxon>Bacteria</taxon>
        <taxon>Bacillati</taxon>
        <taxon>Cyanobacteriota</taxon>
        <taxon>Cyanophyceae</taxon>
        <taxon>Oscillatoriophycideae</taxon>
        <taxon>Oscillatoriales</taxon>
    </lineage>
</organism>
<dbReference type="SUPFAM" id="SSF54427">
    <property type="entry name" value="NTF2-like"/>
    <property type="match status" value="1"/>
</dbReference>
<dbReference type="EMBL" id="DSRU01000172">
    <property type="protein sequence ID" value="HFM98456.1"/>
    <property type="molecule type" value="Genomic_DNA"/>
</dbReference>
<feature type="chain" id="PRO_5028005036" description="Nuclear transport factor 2 family protein" evidence="1">
    <location>
        <begin position="34"/>
        <end position="190"/>
    </location>
</feature>
<comment type="caution">
    <text evidence="2">The sequence shown here is derived from an EMBL/GenBank/DDBJ whole genome shotgun (WGS) entry which is preliminary data.</text>
</comment>
<gene>
    <name evidence="2" type="ORF">ENR64_12005</name>
</gene>
<accession>A0A7C3PI87</accession>
<proteinExistence type="predicted"/>
<dbReference type="AlphaFoldDB" id="A0A7C3PI87"/>
<name>A0A7C3PI87_9CYAN</name>
<protein>
    <recommendedName>
        <fullName evidence="3">Nuclear transport factor 2 family protein</fullName>
    </recommendedName>
</protein>